<feature type="transmembrane region" description="Helical" evidence="6">
    <location>
        <begin position="148"/>
        <end position="170"/>
    </location>
</feature>
<feature type="transmembrane region" description="Helical" evidence="6">
    <location>
        <begin position="349"/>
        <end position="368"/>
    </location>
</feature>
<keyword evidence="9" id="KW-1185">Reference proteome</keyword>
<dbReference type="InterPro" id="IPR036259">
    <property type="entry name" value="MFS_trans_sf"/>
</dbReference>
<organism evidence="8 9">
    <name type="scientific">Ramlibacter pallidus</name>
    <dbReference type="NCBI Taxonomy" id="2780087"/>
    <lineage>
        <taxon>Bacteria</taxon>
        <taxon>Pseudomonadati</taxon>
        <taxon>Pseudomonadota</taxon>
        <taxon>Betaproteobacteria</taxon>
        <taxon>Burkholderiales</taxon>
        <taxon>Comamonadaceae</taxon>
        <taxon>Ramlibacter</taxon>
    </lineage>
</organism>
<keyword evidence="5 6" id="KW-0472">Membrane</keyword>
<keyword evidence="2" id="KW-0813">Transport</keyword>
<dbReference type="InterPro" id="IPR011701">
    <property type="entry name" value="MFS"/>
</dbReference>
<dbReference type="PANTHER" id="PTHR42718">
    <property type="entry name" value="MAJOR FACILITATOR SUPERFAMILY MULTIDRUG TRANSPORTER MFSC"/>
    <property type="match status" value="1"/>
</dbReference>
<dbReference type="Proteomes" id="UP000806285">
    <property type="component" value="Unassembled WGS sequence"/>
</dbReference>
<evidence type="ECO:0000259" key="7">
    <source>
        <dbReference type="PROSITE" id="PS50850"/>
    </source>
</evidence>
<feature type="transmembrane region" description="Helical" evidence="6">
    <location>
        <begin position="90"/>
        <end position="109"/>
    </location>
</feature>
<evidence type="ECO:0000313" key="8">
    <source>
        <dbReference type="EMBL" id="MBE7368110.1"/>
    </source>
</evidence>
<sequence length="470" mass="48201">MQKTDGAGTAEAADGLPLRQRRWAVLSIVLGISLSVLDSTIVNLALPDISRHYGASPAAAVWVVNAYQLATLAVLLPLAQLGERIGYRRVYLGGLALFTLASLGCVLAPSLPTLAVARAVQGLGAGGMMAVNAALVRLTYPASVLPRGIALNSVVVAASSVGGPTIAALVLSVASWPWLFIIQLPLGVLVLLLGRKALPTNPPRPSAARARPADVLMNMAMFSLVFLGADALGARHGGAADPRALALGAALLGGGLAVGWFYLRRQRTLPAPLFPMDLLRIRVFALSMCTSVTAFAAQTLAFIALPFMLLEGQGRSHLEAGLLITAWPAAIVALAPFVGRLITRVPGGLLGGIGLSVLAAGLALLAALPAQPANWQLGGALFLCGMGFAVFQSPNNHIILTSPPLQRAGAASGMLGTARLTGQSLGAVLLALVFSVFGVREGGAEFALVLASGLAAASAAFSLLRLRDAR</sequence>
<dbReference type="InterPro" id="IPR020846">
    <property type="entry name" value="MFS_dom"/>
</dbReference>
<feature type="transmembrane region" description="Helical" evidence="6">
    <location>
        <begin position="283"/>
        <end position="308"/>
    </location>
</feature>
<comment type="caution">
    <text evidence="8">The sequence shown here is derived from an EMBL/GenBank/DDBJ whole genome shotgun (WGS) entry which is preliminary data.</text>
</comment>
<accession>A0ABR9S3L4</accession>
<feature type="transmembrane region" description="Helical" evidence="6">
    <location>
        <begin position="215"/>
        <end position="232"/>
    </location>
</feature>
<dbReference type="SUPFAM" id="SSF103473">
    <property type="entry name" value="MFS general substrate transporter"/>
    <property type="match status" value="1"/>
</dbReference>
<feature type="transmembrane region" description="Helical" evidence="6">
    <location>
        <begin position="420"/>
        <end position="440"/>
    </location>
</feature>
<evidence type="ECO:0000256" key="2">
    <source>
        <dbReference type="ARBA" id="ARBA00022448"/>
    </source>
</evidence>
<evidence type="ECO:0000256" key="3">
    <source>
        <dbReference type="ARBA" id="ARBA00022692"/>
    </source>
</evidence>
<dbReference type="PROSITE" id="PS50850">
    <property type="entry name" value="MFS"/>
    <property type="match status" value="1"/>
</dbReference>
<dbReference type="Pfam" id="PF07690">
    <property type="entry name" value="MFS_1"/>
    <property type="match status" value="1"/>
</dbReference>
<feature type="transmembrane region" description="Helical" evidence="6">
    <location>
        <begin position="244"/>
        <end position="263"/>
    </location>
</feature>
<dbReference type="EMBL" id="JADDIV010000003">
    <property type="protein sequence ID" value="MBE7368110.1"/>
    <property type="molecule type" value="Genomic_DNA"/>
</dbReference>
<feature type="domain" description="Major facilitator superfamily (MFS) profile" evidence="7">
    <location>
        <begin position="24"/>
        <end position="470"/>
    </location>
</feature>
<feature type="transmembrane region" description="Helical" evidence="6">
    <location>
        <begin position="58"/>
        <end position="78"/>
    </location>
</feature>
<proteinExistence type="predicted"/>
<feature type="transmembrane region" description="Helical" evidence="6">
    <location>
        <begin position="115"/>
        <end position="136"/>
    </location>
</feature>
<reference evidence="8 9" key="1">
    <citation type="submission" date="2020-10" db="EMBL/GenBank/DDBJ databases">
        <title>Ramlibacter sp. HM2 16S ribosomal RNA gene Genome sequencing and assembly.</title>
        <authorList>
            <person name="Kang M."/>
        </authorList>
    </citation>
    <scope>NUCLEOTIDE SEQUENCE [LARGE SCALE GENOMIC DNA]</scope>
    <source>
        <strain evidence="8 9">HM2</strain>
    </source>
</reference>
<feature type="transmembrane region" description="Helical" evidence="6">
    <location>
        <begin position="176"/>
        <end position="194"/>
    </location>
</feature>
<evidence type="ECO:0000256" key="1">
    <source>
        <dbReference type="ARBA" id="ARBA00004141"/>
    </source>
</evidence>
<feature type="transmembrane region" description="Helical" evidence="6">
    <location>
        <begin position="446"/>
        <end position="464"/>
    </location>
</feature>
<evidence type="ECO:0000256" key="4">
    <source>
        <dbReference type="ARBA" id="ARBA00022989"/>
    </source>
</evidence>
<name>A0ABR9S3L4_9BURK</name>
<evidence type="ECO:0000256" key="5">
    <source>
        <dbReference type="ARBA" id="ARBA00023136"/>
    </source>
</evidence>
<feature type="transmembrane region" description="Helical" evidence="6">
    <location>
        <begin position="374"/>
        <end position="391"/>
    </location>
</feature>
<evidence type="ECO:0000313" key="9">
    <source>
        <dbReference type="Proteomes" id="UP000806285"/>
    </source>
</evidence>
<comment type="subcellular location">
    <subcellularLocation>
        <location evidence="1">Membrane</location>
        <topology evidence="1">Multi-pass membrane protein</topology>
    </subcellularLocation>
</comment>
<gene>
    <name evidence="8" type="ORF">IM787_11080</name>
</gene>
<evidence type="ECO:0000256" key="6">
    <source>
        <dbReference type="SAM" id="Phobius"/>
    </source>
</evidence>
<dbReference type="RefSeq" id="WP_193676724.1">
    <property type="nucleotide sequence ID" value="NZ_JADDIV010000003.1"/>
</dbReference>
<dbReference type="CDD" id="cd17321">
    <property type="entry name" value="MFS_MMR_MDR_like"/>
    <property type="match status" value="1"/>
</dbReference>
<feature type="transmembrane region" description="Helical" evidence="6">
    <location>
        <begin position="23"/>
        <end position="46"/>
    </location>
</feature>
<keyword evidence="4 6" id="KW-1133">Transmembrane helix</keyword>
<keyword evidence="3 6" id="KW-0812">Transmembrane</keyword>
<protein>
    <submittedName>
        <fullName evidence="8">MFS transporter</fullName>
    </submittedName>
</protein>
<feature type="transmembrane region" description="Helical" evidence="6">
    <location>
        <begin position="320"/>
        <end position="342"/>
    </location>
</feature>
<dbReference type="PANTHER" id="PTHR42718:SF9">
    <property type="entry name" value="MAJOR FACILITATOR SUPERFAMILY MULTIDRUG TRANSPORTER MFSC"/>
    <property type="match status" value="1"/>
</dbReference>
<dbReference type="Gene3D" id="1.20.1250.20">
    <property type="entry name" value="MFS general substrate transporter like domains"/>
    <property type="match status" value="1"/>
</dbReference>
<dbReference type="Gene3D" id="1.20.1720.10">
    <property type="entry name" value="Multidrug resistance protein D"/>
    <property type="match status" value="1"/>
</dbReference>